<reference evidence="2 3" key="1">
    <citation type="journal article" date="2021" name="Int. J. Syst. Evol. Microbiol.">
        <title>Reticulibacter mediterranei gen. nov., sp. nov., within the new family Reticulibacteraceae fam. nov., and Ktedonospora formicarum gen. nov., sp. nov., Ktedonobacter robiniae sp. nov., Dictyobacter formicarum sp. nov. and Dictyobacter arantiisoli sp. nov., belonging to the class Ktedonobacteria.</title>
        <authorList>
            <person name="Yabe S."/>
            <person name="Zheng Y."/>
            <person name="Wang C.M."/>
            <person name="Sakai Y."/>
            <person name="Abe K."/>
            <person name="Yokota A."/>
            <person name="Donadio S."/>
            <person name="Cavaletti L."/>
            <person name="Monciardini P."/>
        </authorList>
    </citation>
    <scope>NUCLEOTIDE SEQUENCE [LARGE SCALE GENOMIC DNA]</scope>
    <source>
        <strain evidence="2 3">SOSP1-9</strain>
    </source>
</reference>
<comment type="caution">
    <text evidence="2">The sequence shown here is derived from an EMBL/GenBank/DDBJ whole genome shotgun (WGS) entry which is preliminary data.</text>
</comment>
<evidence type="ECO:0000313" key="3">
    <source>
        <dbReference type="Proteomes" id="UP000635565"/>
    </source>
</evidence>
<dbReference type="PRINTS" id="PR00368">
    <property type="entry name" value="FADPNR"/>
</dbReference>
<sequence>MQKQTLPVVIIGAGPVGLAAAAHVIRKGETPLLFEAGSTVGASMLQWGQVRLFSPWRYLVDQQAQALLEAQGWQAPDPDTYPTAREVVERYLFPLAQVPQVLAALQLQTRVTAISRLSMDKVKTPLRDETPFVVRIQSGNSEEHDILARAVIDASGTYQTPNPLGAHGLFALGERSLGDHIFYGIPDILGTERGRYAGRRVLVVGSGHSAQQTLLELAQLSEQEPTTQVLWAIRRPAVGQLFGGGEEDELPERGQLGLRSLALVEQGKVRLFAGVQIHAVTRTAQGIAIVGEEERIGPVDEIIATTGFRPDLSWLRELRLALDPALESPTGLAPLIDPNVHSCGTVPPHGVDELAHPESNFFIVGMKSYGRAPTFLMLTGYEQVRSIVAALSGDWEAARNVELVLPETGVCSADGGSCCTPAASPLLTIGVTRRRASTGRS</sequence>
<evidence type="ECO:0000313" key="2">
    <source>
        <dbReference type="EMBL" id="GHO89795.1"/>
    </source>
</evidence>
<dbReference type="EMBL" id="BNJJ01000045">
    <property type="protein sequence ID" value="GHO89795.1"/>
    <property type="molecule type" value="Genomic_DNA"/>
</dbReference>
<dbReference type="InterPro" id="IPR036188">
    <property type="entry name" value="FAD/NAD-bd_sf"/>
</dbReference>
<evidence type="ECO:0000256" key="1">
    <source>
        <dbReference type="ARBA" id="ARBA00023002"/>
    </source>
</evidence>
<dbReference type="Pfam" id="PF13738">
    <property type="entry name" value="Pyr_redox_3"/>
    <property type="match status" value="1"/>
</dbReference>
<dbReference type="SUPFAM" id="SSF51905">
    <property type="entry name" value="FAD/NAD(P)-binding domain"/>
    <property type="match status" value="1"/>
</dbReference>
<dbReference type="Gene3D" id="3.50.50.60">
    <property type="entry name" value="FAD/NAD(P)-binding domain"/>
    <property type="match status" value="1"/>
</dbReference>
<dbReference type="PRINTS" id="PR00411">
    <property type="entry name" value="PNDRDTASEI"/>
</dbReference>
<name>A0ABQ3VUX9_9CHLR</name>
<protein>
    <submittedName>
        <fullName evidence="2">Flavoprotein</fullName>
    </submittedName>
</protein>
<dbReference type="PANTHER" id="PTHR43539:SF78">
    <property type="entry name" value="FLAVIN-CONTAINING MONOOXYGENASE"/>
    <property type="match status" value="1"/>
</dbReference>
<dbReference type="PANTHER" id="PTHR43539">
    <property type="entry name" value="FLAVIN-BINDING MONOOXYGENASE-LIKE PROTEIN (AFU_ORTHOLOGUE AFUA_4G09220)"/>
    <property type="match status" value="1"/>
</dbReference>
<gene>
    <name evidence="2" type="ORF">KSZ_78010</name>
</gene>
<keyword evidence="3" id="KW-1185">Reference proteome</keyword>
<accession>A0ABQ3VUX9</accession>
<keyword evidence="1" id="KW-0560">Oxidoreductase</keyword>
<dbReference type="Proteomes" id="UP000635565">
    <property type="component" value="Unassembled WGS sequence"/>
</dbReference>
<proteinExistence type="predicted"/>
<dbReference type="InterPro" id="IPR050982">
    <property type="entry name" value="Auxin_biosynth/cation_transpt"/>
</dbReference>
<dbReference type="RefSeq" id="WP_201367351.1">
    <property type="nucleotide sequence ID" value="NZ_BNJJ01000045.1"/>
</dbReference>
<organism evidence="2 3">
    <name type="scientific">Dictyobacter formicarum</name>
    <dbReference type="NCBI Taxonomy" id="2778368"/>
    <lineage>
        <taxon>Bacteria</taxon>
        <taxon>Bacillati</taxon>
        <taxon>Chloroflexota</taxon>
        <taxon>Ktedonobacteria</taxon>
        <taxon>Ktedonobacterales</taxon>
        <taxon>Dictyobacteraceae</taxon>
        <taxon>Dictyobacter</taxon>
    </lineage>
</organism>